<evidence type="ECO:0000256" key="10">
    <source>
        <dbReference type="PROSITE-ProRule" id="PRU01097"/>
    </source>
</evidence>
<dbReference type="InterPro" id="IPR001137">
    <property type="entry name" value="Glyco_hydro_11"/>
</dbReference>
<keyword evidence="9 10" id="KW-0624">Polysaccharide degradation</keyword>
<keyword evidence="14" id="KW-1185">Reference proteome</keyword>
<dbReference type="PRINTS" id="PR00911">
    <property type="entry name" value="GLHYDRLASE11"/>
</dbReference>
<evidence type="ECO:0000256" key="6">
    <source>
        <dbReference type="ARBA" id="ARBA00022801"/>
    </source>
</evidence>
<comment type="pathway">
    <text evidence="2 10 11">Glycan degradation; xylan degradation.</text>
</comment>
<evidence type="ECO:0000256" key="7">
    <source>
        <dbReference type="ARBA" id="ARBA00023277"/>
    </source>
</evidence>
<dbReference type="PROSITE" id="PS51761">
    <property type="entry name" value="GH11_3"/>
    <property type="match status" value="1"/>
</dbReference>
<dbReference type="Proteomes" id="UP000799440">
    <property type="component" value="Unassembled WGS sequence"/>
</dbReference>
<dbReference type="Gene3D" id="2.60.120.180">
    <property type="match status" value="1"/>
</dbReference>
<dbReference type="PROSITE" id="PS00776">
    <property type="entry name" value="GH11_1"/>
    <property type="match status" value="1"/>
</dbReference>
<evidence type="ECO:0000256" key="11">
    <source>
        <dbReference type="RuleBase" id="RU362015"/>
    </source>
</evidence>
<evidence type="ECO:0000259" key="12">
    <source>
        <dbReference type="PROSITE" id="PS51761"/>
    </source>
</evidence>
<keyword evidence="6 10" id="KW-0378">Hydrolase</keyword>
<dbReference type="InterPro" id="IPR018208">
    <property type="entry name" value="GH11_AS_1"/>
</dbReference>
<feature type="domain" description="GH11" evidence="12">
    <location>
        <begin position="1"/>
        <end position="183"/>
    </location>
</feature>
<keyword evidence="7 10" id="KW-0119">Carbohydrate metabolism</keyword>
<dbReference type="PANTHER" id="PTHR46828">
    <property type="entry name" value="ENDO-1,4-BETA-XYLANASE A-RELATED"/>
    <property type="match status" value="1"/>
</dbReference>
<evidence type="ECO:0000256" key="5">
    <source>
        <dbReference type="ARBA" id="ARBA00022651"/>
    </source>
</evidence>
<evidence type="ECO:0000256" key="3">
    <source>
        <dbReference type="ARBA" id="ARBA00007792"/>
    </source>
</evidence>
<dbReference type="AlphaFoldDB" id="A0A6A6V4G5"/>
<feature type="active site" description="Proton donor" evidence="10">
    <location>
        <position position="170"/>
    </location>
</feature>
<reference evidence="13" key="1">
    <citation type="journal article" date="2020" name="Stud. Mycol.">
        <title>101 Dothideomycetes genomes: a test case for predicting lifestyles and emergence of pathogens.</title>
        <authorList>
            <person name="Haridas S."/>
            <person name="Albert R."/>
            <person name="Binder M."/>
            <person name="Bloem J."/>
            <person name="Labutti K."/>
            <person name="Salamov A."/>
            <person name="Andreopoulos B."/>
            <person name="Baker S."/>
            <person name="Barry K."/>
            <person name="Bills G."/>
            <person name="Bluhm B."/>
            <person name="Cannon C."/>
            <person name="Castanera R."/>
            <person name="Culley D."/>
            <person name="Daum C."/>
            <person name="Ezra D."/>
            <person name="Gonzalez J."/>
            <person name="Henrissat B."/>
            <person name="Kuo A."/>
            <person name="Liang C."/>
            <person name="Lipzen A."/>
            <person name="Lutzoni F."/>
            <person name="Magnuson J."/>
            <person name="Mondo S."/>
            <person name="Nolan M."/>
            <person name="Ohm R."/>
            <person name="Pangilinan J."/>
            <person name="Park H.-J."/>
            <person name="Ramirez L."/>
            <person name="Alfaro M."/>
            <person name="Sun H."/>
            <person name="Tritt A."/>
            <person name="Yoshinaga Y."/>
            <person name="Zwiers L.-H."/>
            <person name="Turgeon B."/>
            <person name="Goodwin S."/>
            <person name="Spatafora J."/>
            <person name="Crous P."/>
            <person name="Grigoriev I."/>
        </authorList>
    </citation>
    <scope>NUCLEOTIDE SEQUENCE</scope>
    <source>
        <strain evidence="13">CBS 119925</strain>
    </source>
</reference>
<dbReference type="PANTHER" id="PTHR46828:SF2">
    <property type="entry name" value="ENDO-1,4-BETA-XYLANASE A-RELATED"/>
    <property type="match status" value="1"/>
</dbReference>
<evidence type="ECO:0000313" key="13">
    <source>
        <dbReference type="EMBL" id="KAF2744679.1"/>
    </source>
</evidence>
<dbReference type="GO" id="GO:0031176">
    <property type="term" value="F:endo-1,4-beta-xylanase activity"/>
    <property type="evidence" value="ECO:0007669"/>
    <property type="project" value="UniProtKB-UniRule"/>
</dbReference>
<dbReference type="InterPro" id="IPR033123">
    <property type="entry name" value="GH11_dom"/>
</dbReference>
<dbReference type="InterPro" id="IPR013320">
    <property type="entry name" value="ConA-like_dom_sf"/>
</dbReference>
<dbReference type="UniPathway" id="UPA00114"/>
<evidence type="ECO:0000256" key="8">
    <source>
        <dbReference type="ARBA" id="ARBA00023295"/>
    </source>
</evidence>
<organism evidence="13 14">
    <name type="scientific">Sporormia fimetaria CBS 119925</name>
    <dbReference type="NCBI Taxonomy" id="1340428"/>
    <lineage>
        <taxon>Eukaryota</taxon>
        <taxon>Fungi</taxon>
        <taxon>Dikarya</taxon>
        <taxon>Ascomycota</taxon>
        <taxon>Pezizomycotina</taxon>
        <taxon>Dothideomycetes</taxon>
        <taxon>Pleosporomycetidae</taxon>
        <taxon>Pleosporales</taxon>
        <taxon>Sporormiaceae</taxon>
        <taxon>Sporormia</taxon>
    </lineage>
</organism>
<dbReference type="EC" id="3.2.1.8" evidence="4 10"/>
<evidence type="ECO:0000313" key="14">
    <source>
        <dbReference type="Proteomes" id="UP000799440"/>
    </source>
</evidence>
<dbReference type="GO" id="GO:0045493">
    <property type="term" value="P:xylan catabolic process"/>
    <property type="evidence" value="ECO:0007669"/>
    <property type="project" value="UniProtKB-UniRule"/>
</dbReference>
<comment type="catalytic activity">
    <reaction evidence="1 10 11">
        <text>Endohydrolysis of (1-&gt;4)-beta-D-xylosidic linkages in xylans.</text>
        <dbReference type="EC" id="3.2.1.8"/>
    </reaction>
</comment>
<proteinExistence type="inferred from homology"/>
<feature type="non-terminal residue" evidence="13">
    <location>
        <position position="1"/>
    </location>
</feature>
<name>A0A6A6V4G5_9PLEO</name>
<feature type="active site" description="Nucleophile" evidence="10">
    <location>
        <position position="79"/>
    </location>
</feature>
<keyword evidence="8 10" id="KW-0326">Glycosidase</keyword>
<gene>
    <name evidence="13" type="ORF">M011DRAFT_392456</name>
</gene>
<feature type="non-terminal residue" evidence="13">
    <location>
        <position position="185"/>
    </location>
</feature>
<dbReference type="InterPro" id="IPR013319">
    <property type="entry name" value="GH11/12"/>
</dbReference>
<evidence type="ECO:0000256" key="2">
    <source>
        <dbReference type="ARBA" id="ARBA00004851"/>
    </source>
</evidence>
<keyword evidence="5 10" id="KW-0858">Xylan degradation</keyword>
<sequence length="185" mass="20811">RQGNYYWSNWSEGQGNWNCRNEAGGRFSVTWSGNNGGFVCGKGWRGGSGNRVIRFQGSYTPTGPGYLAIYGWTRNPLIEYYIVESYDILAPGEPWTLKGNFSSDEGDYDIYTSTRVNKPSIEGTRTFQQFWSVRQQKRVGGTVSLARHFEEWSRRGMRLGGHDYCIVAVEGFTNGTRTPSGQASI</sequence>
<evidence type="ECO:0000256" key="4">
    <source>
        <dbReference type="ARBA" id="ARBA00012590"/>
    </source>
</evidence>
<evidence type="ECO:0000256" key="1">
    <source>
        <dbReference type="ARBA" id="ARBA00000681"/>
    </source>
</evidence>
<dbReference type="Pfam" id="PF00457">
    <property type="entry name" value="Glyco_hydro_11"/>
    <property type="match status" value="1"/>
</dbReference>
<accession>A0A6A6V4G5</accession>
<dbReference type="SUPFAM" id="SSF49899">
    <property type="entry name" value="Concanavalin A-like lectins/glucanases"/>
    <property type="match status" value="1"/>
</dbReference>
<protein>
    <recommendedName>
        <fullName evidence="4 10">Endo-1,4-beta-xylanase</fullName>
        <ecNumber evidence="4 10">3.2.1.8</ecNumber>
    </recommendedName>
</protein>
<evidence type="ECO:0000256" key="9">
    <source>
        <dbReference type="ARBA" id="ARBA00023326"/>
    </source>
</evidence>
<dbReference type="EMBL" id="MU006587">
    <property type="protein sequence ID" value="KAF2744679.1"/>
    <property type="molecule type" value="Genomic_DNA"/>
</dbReference>
<comment type="similarity">
    <text evidence="3 10 11">Belongs to the glycosyl hydrolase 11 (cellulase G) family.</text>
</comment>
<dbReference type="OrthoDB" id="2115822at2759"/>